<accession>A0A1J4J663</accession>
<evidence type="ECO:0000313" key="1">
    <source>
        <dbReference type="EMBL" id="OHS94153.1"/>
    </source>
</evidence>
<sequence>MVRRPRALSNWHKISLIDDSGAIIEAFELDSLGQLKEKLGRQKNRRIHKRRAFKPVSQKGNIKLQTSEINPSIPQNQHLQSSTPEEPVAHEVDEISSITFPKVEDSLLAPFLDDELTNRDQKVRFVEGSEIHDFNSIDEGLFLTSLPATPSFPDSNDEIGKEIIFDKVLFSKDFDFFFNDEAGHAGQMIDEFPEMFNVGF</sequence>
<proteinExistence type="predicted"/>
<name>A0A1J4J663_9EUKA</name>
<keyword evidence="2" id="KW-1185">Reference proteome</keyword>
<dbReference type="AlphaFoldDB" id="A0A1J4J663"/>
<dbReference type="EMBL" id="MLAK01001343">
    <property type="protein sequence ID" value="OHS94153.1"/>
    <property type="molecule type" value="Genomic_DNA"/>
</dbReference>
<comment type="caution">
    <text evidence="1">The sequence shown here is derived from an EMBL/GenBank/DDBJ whole genome shotgun (WGS) entry which is preliminary data.</text>
</comment>
<dbReference type="GeneID" id="94847467"/>
<gene>
    <name evidence="1" type="ORF">TRFO_39641</name>
</gene>
<organism evidence="1 2">
    <name type="scientific">Tritrichomonas foetus</name>
    <dbReference type="NCBI Taxonomy" id="1144522"/>
    <lineage>
        <taxon>Eukaryota</taxon>
        <taxon>Metamonada</taxon>
        <taxon>Parabasalia</taxon>
        <taxon>Tritrichomonadida</taxon>
        <taxon>Tritrichomonadidae</taxon>
        <taxon>Tritrichomonas</taxon>
    </lineage>
</organism>
<dbReference type="RefSeq" id="XP_068347290.1">
    <property type="nucleotide sequence ID" value="XM_068512763.1"/>
</dbReference>
<protein>
    <submittedName>
        <fullName evidence="1">Uncharacterized protein</fullName>
    </submittedName>
</protein>
<dbReference type="Proteomes" id="UP000179807">
    <property type="component" value="Unassembled WGS sequence"/>
</dbReference>
<reference evidence="1" key="1">
    <citation type="submission" date="2016-10" db="EMBL/GenBank/DDBJ databases">
        <authorList>
            <person name="Benchimol M."/>
            <person name="Almeida L.G."/>
            <person name="Vasconcelos A.T."/>
            <person name="Perreira-Neves A."/>
            <person name="Rosa I.A."/>
            <person name="Tasca T."/>
            <person name="Bogo M.R."/>
            <person name="de Souza W."/>
        </authorList>
    </citation>
    <scope>NUCLEOTIDE SEQUENCE [LARGE SCALE GENOMIC DNA]</scope>
    <source>
        <strain evidence="1">K</strain>
    </source>
</reference>
<evidence type="ECO:0000313" key="2">
    <source>
        <dbReference type="Proteomes" id="UP000179807"/>
    </source>
</evidence>
<dbReference type="VEuPathDB" id="TrichDB:TRFO_39641"/>